<feature type="domain" description="Reverse transcriptase/retrotransposon-derived protein RNase H-like" evidence="2">
    <location>
        <begin position="64"/>
        <end position="132"/>
    </location>
</feature>
<dbReference type="Pfam" id="PF17919">
    <property type="entry name" value="RT_RNaseH_2"/>
    <property type="match status" value="1"/>
</dbReference>
<evidence type="ECO:0000256" key="1">
    <source>
        <dbReference type="ARBA" id="ARBA00023268"/>
    </source>
</evidence>
<reference evidence="3" key="2">
    <citation type="submission" date="2025-09" db="UniProtKB">
        <authorList>
            <consortium name="Ensembl"/>
        </authorList>
    </citation>
    <scope>IDENTIFICATION</scope>
</reference>
<dbReference type="InterPro" id="IPR043502">
    <property type="entry name" value="DNA/RNA_pol_sf"/>
</dbReference>
<dbReference type="PANTHER" id="PTHR37984">
    <property type="entry name" value="PROTEIN CBG26694"/>
    <property type="match status" value="1"/>
</dbReference>
<dbReference type="InterPro" id="IPR050951">
    <property type="entry name" value="Retrovirus_Pol_polyprotein"/>
</dbReference>
<dbReference type="Proteomes" id="UP000694523">
    <property type="component" value="Unplaced"/>
</dbReference>
<organism evidence="3 4">
    <name type="scientific">Neogobius melanostomus</name>
    <name type="common">round goby</name>
    <dbReference type="NCBI Taxonomy" id="47308"/>
    <lineage>
        <taxon>Eukaryota</taxon>
        <taxon>Metazoa</taxon>
        <taxon>Chordata</taxon>
        <taxon>Craniata</taxon>
        <taxon>Vertebrata</taxon>
        <taxon>Euteleostomi</taxon>
        <taxon>Actinopterygii</taxon>
        <taxon>Neopterygii</taxon>
        <taxon>Teleostei</taxon>
        <taxon>Neoteleostei</taxon>
        <taxon>Acanthomorphata</taxon>
        <taxon>Gobiaria</taxon>
        <taxon>Gobiiformes</taxon>
        <taxon>Gobioidei</taxon>
        <taxon>Gobiidae</taxon>
        <taxon>Benthophilinae</taxon>
        <taxon>Neogobiini</taxon>
        <taxon>Neogobius</taxon>
    </lineage>
</organism>
<dbReference type="InterPro" id="IPR043128">
    <property type="entry name" value="Rev_trsase/Diguanyl_cyclase"/>
</dbReference>
<sequence>QLSSHHSGDFVLTDSVSESHLTGVKADPDKVKGMVNHLGKYLPHLVDKTQPLRDLLSSKNMWCWGEAQQKAFDTIKAELSKSPNLELYNPKAQTTVSADASSFGLGAVLLQNQEDGAIKPVAFASRALSPTEGGKWSIVKGDTYSHPQVTAKGHFGPPAHRSPGHCKVQGESKTVGMVAGTQRTTAEACV</sequence>
<reference evidence="3" key="1">
    <citation type="submission" date="2025-08" db="UniProtKB">
        <authorList>
            <consortium name="Ensembl"/>
        </authorList>
    </citation>
    <scope>IDENTIFICATION</scope>
</reference>
<keyword evidence="4" id="KW-1185">Reference proteome</keyword>
<evidence type="ECO:0000313" key="3">
    <source>
        <dbReference type="Ensembl" id="ENSNMLP00000002165.1"/>
    </source>
</evidence>
<evidence type="ECO:0000259" key="2">
    <source>
        <dbReference type="Pfam" id="PF17919"/>
    </source>
</evidence>
<dbReference type="Gene3D" id="3.30.70.270">
    <property type="match status" value="1"/>
</dbReference>
<dbReference type="SUPFAM" id="SSF56672">
    <property type="entry name" value="DNA/RNA polymerases"/>
    <property type="match status" value="1"/>
</dbReference>
<evidence type="ECO:0000313" key="4">
    <source>
        <dbReference type="Proteomes" id="UP000694523"/>
    </source>
</evidence>
<dbReference type="PANTHER" id="PTHR37984:SF5">
    <property type="entry name" value="PROTEIN NYNRIN-LIKE"/>
    <property type="match status" value="1"/>
</dbReference>
<accession>A0A8C6S7Y3</accession>
<name>A0A8C6S7Y3_9GOBI</name>
<dbReference type="Ensembl" id="ENSNMLT00000002503.1">
    <property type="protein sequence ID" value="ENSNMLP00000002165.1"/>
    <property type="gene ID" value="ENSNMLG00000001630.1"/>
</dbReference>
<protein>
    <recommendedName>
        <fullName evidence="2">Reverse transcriptase/retrotransposon-derived protein RNase H-like domain-containing protein</fullName>
    </recommendedName>
</protein>
<proteinExistence type="predicted"/>
<dbReference type="AlphaFoldDB" id="A0A8C6S7Y3"/>
<keyword evidence="1" id="KW-0511">Multifunctional enzyme</keyword>
<dbReference type="GO" id="GO:0003824">
    <property type="term" value="F:catalytic activity"/>
    <property type="evidence" value="ECO:0007669"/>
    <property type="project" value="UniProtKB-KW"/>
</dbReference>
<dbReference type="InterPro" id="IPR041577">
    <property type="entry name" value="RT_RNaseH_2"/>
</dbReference>